<feature type="transmembrane region" description="Helical" evidence="1">
    <location>
        <begin position="470"/>
        <end position="492"/>
    </location>
</feature>
<organism evidence="2 3">
    <name type="scientific">Clytia hemisphaerica</name>
    <dbReference type="NCBI Taxonomy" id="252671"/>
    <lineage>
        <taxon>Eukaryota</taxon>
        <taxon>Metazoa</taxon>
        <taxon>Cnidaria</taxon>
        <taxon>Hydrozoa</taxon>
        <taxon>Hydroidolina</taxon>
        <taxon>Leptothecata</taxon>
        <taxon>Obeliida</taxon>
        <taxon>Clytiidae</taxon>
        <taxon>Clytia</taxon>
    </lineage>
</organism>
<feature type="transmembrane region" description="Helical" evidence="1">
    <location>
        <begin position="213"/>
        <end position="234"/>
    </location>
</feature>
<dbReference type="InterPro" id="IPR027197">
    <property type="entry name" value="SLC43A3"/>
</dbReference>
<feature type="transmembrane region" description="Helical" evidence="1">
    <location>
        <begin position="288"/>
        <end position="311"/>
    </location>
</feature>
<dbReference type="Pfam" id="PF07690">
    <property type="entry name" value="MFS_1"/>
    <property type="match status" value="1"/>
</dbReference>
<keyword evidence="3" id="KW-1185">Reference proteome</keyword>
<name>A0A7M5X0U4_9CNID</name>
<dbReference type="SUPFAM" id="SSF103473">
    <property type="entry name" value="MFS general substrate transporter"/>
    <property type="match status" value="1"/>
</dbReference>
<dbReference type="PANTHER" id="PTHR20765">
    <property type="entry name" value="SOLUTE CARRIER FAMILY 43 MEMBER 3-RELATED"/>
    <property type="match status" value="1"/>
</dbReference>
<dbReference type="Proteomes" id="UP000594262">
    <property type="component" value="Unplaced"/>
</dbReference>
<dbReference type="InterPro" id="IPR036259">
    <property type="entry name" value="MFS_trans_sf"/>
</dbReference>
<reference evidence="2" key="1">
    <citation type="submission" date="2021-01" db="UniProtKB">
        <authorList>
            <consortium name="EnsemblMetazoa"/>
        </authorList>
    </citation>
    <scope>IDENTIFICATION</scope>
</reference>
<dbReference type="GeneID" id="136808927"/>
<keyword evidence="1" id="KW-1133">Transmembrane helix</keyword>
<dbReference type="RefSeq" id="XP_066921590.1">
    <property type="nucleotide sequence ID" value="XM_067065489.1"/>
</dbReference>
<evidence type="ECO:0000313" key="3">
    <source>
        <dbReference type="Proteomes" id="UP000594262"/>
    </source>
</evidence>
<feature type="transmembrane region" description="Helical" evidence="1">
    <location>
        <begin position="149"/>
        <end position="169"/>
    </location>
</feature>
<proteinExistence type="predicted"/>
<dbReference type="InterPro" id="IPR011701">
    <property type="entry name" value="MFS"/>
</dbReference>
<dbReference type="OrthoDB" id="5986147at2759"/>
<feature type="transmembrane region" description="Helical" evidence="1">
    <location>
        <begin position="406"/>
        <end position="431"/>
    </location>
</feature>
<protein>
    <recommendedName>
        <fullName evidence="4">Solute carrier family 43 member 3</fullName>
    </recommendedName>
</protein>
<dbReference type="PANTHER" id="PTHR20765:SF1">
    <property type="entry name" value="EQUILIBRATIVE NUCLEOBASE TRANSPORTER 1"/>
    <property type="match status" value="1"/>
</dbReference>
<evidence type="ECO:0000313" key="2">
    <source>
        <dbReference type="EnsemblMetazoa" id="CLYHEMP016011.1"/>
    </source>
</evidence>
<keyword evidence="1" id="KW-0472">Membrane</keyword>
<dbReference type="Gene3D" id="1.20.1250.20">
    <property type="entry name" value="MFS general substrate transporter like domains"/>
    <property type="match status" value="1"/>
</dbReference>
<feature type="transmembrane region" description="Helical" evidence="1">
    <location>
        <begin position="335"/>
        <end position="354"/>
    </location>
</feature>
<accession>A0A7M5X0U4</accession>
<feature type="transmembrane region" description="Helical" evidence="1">
    <location>
        <begin position="181"/>
        <end position="201"/>
    </location>
</feature>
<dbReference type="GO" id="GO:0022857">
    <property type="term" value="F:transmembrane transporter activity"/>
    <property type="evidence" value="ECO:0007669"/>
    <property type="project" value="InterPro"/>
</dbReference>
<evidence type="ECO:0008006" key="4">
    <source>
        <dbReference type="Google" id="ProtNLM"/>
    </source>
</evidence>
<dbReference type="EnsemblMetazoa" id="CLYHEMT016011.1">
    <property type="protein sequence ID" value="CLYHEMP016011.1"/>
    <property type="gene ID" value="CLYHEMG016011"/>
</dbReference>
<feature type="transmembrane region" description="Helical" evidence="1">
    <location>
        <begin position="12"/>
        <end position="42"/>
    </location>
</feature>
<feature type="transmembrane region" description="Helical" evidence="1">
    <location>
        <begin position="94"/>
        <end position="116"/>
    </location>
</feature>
<dbReference type="AlphaFoldDB" id="A0A7M5X0U4"/>
<feature type="transmembrane region" description="Helical" evidence="1">
    <location>
        <begin position="123"/>
        <end position="143"/>
    </location>
</feature>
<evidence type="ECO:0000256" key="1">
    <source>
        <dbReference type="SAM" id="Phobius"/>
    </source>
</evidence>
<feature type="transmembrane region" description="Helical" evidence="1">
    <location>
        <begin position="438"/>
        <end position="458"/>
    </location>
</feature>
<feature type="transmembrane region" description="Helical" evidence="1">
    <location>
        <begin position="379"/>
        <end position="400"/>
    </location>
</feature>
<keyword evidence="1" id="KW-0812">Transmembrane</keyword>
<sequence>MFSHLQDINSTGYLWMFFFGGVLDVLLSSGITFGWAGIVYIFKMELFFIDLCPLSIQQSALTSLLDNTSNKTILQERSRFKHGFPGCIEQDSRLQLIFTVAMFVQSVTLFFSGILVDRYGPKMIRGIGFAIYMFGCFGLAFMNRDNANLLFLVFTLIMIGSQFLVMAVYQSTNIIFRRFRGAATSIMFGAFDSSAVVLLLFKIIYQSGFSLKLITFCYCIIVFIISNLMTIVLIPPQHVLRKWTQEEMESLSEKSRISETSLEHSKNEKTPLVPAEKMKKKDSLRSHICSPFYILHVFYLSVFQLKLWYYVGTLPDDLTQLSNYDNEKVSDYIDIFGYCQFGGLLVSPVLAFILDKDKLLGKSSKTQGPVSQFERTRNCVPVFAVTTILCIIFCIANSLPVLKIQVLSFLVYMIVRAFLYGSHGVFIGAAFPAKDYGTLFGIGMLVAAATGALQYPLFEIRSRLMGNQPLGVQLIIFGLVICACVHPIHVYWRTRDTEKNRQRFETS</sequence>